<accession>A0AAE3MVA0</accession>
<dbReference type="InterPro" id="IPR015942">
    <property type="entry name" value="Asp/Glu/hydantoin_racemase"/>
</dbReference>
<dbReference type="Pfam" id="PF01177">
    <property type="entry name" value="Asp_Glu_race"/>
    <property type="match status" value="1"/>
</dbReference>
<evidence type="ECO:0000313" key="2">
    <source>
        <dbReference type="Proteomes" id="UP001208771"/>
    </source>
</evidence>
<name>A0AAE3MVA0_9HYPH</name>
<proteinExistence type="predicted"/>
<dbReference type="NCBIfam" id="NF005679">
    <property type="entry name" value="PRK07475.1"/>
    <property type="match status" value="1"/>
</dbReference>
<sequence>MPVRSAPPLGVIMLDTRFERPPGDVGNALSWPFPVLYRTVAGATARSVIDGREERLLDAFVEAGEDLGRQGACALVTSCGFLVRRQSYLAARLKLPLATSSLLQIPAVQRLLPAGKTVGVVTYDEHSLTAAHFAEAGVAEPVLVAGLPKGGRFHEMIEGEVPYRREMLEEELLGTVAALLARSSGIGAIVLECTNLPPFSPDIAKRFGLPVFDVLTLGRWLHASAAMLGRTVAQEK</sequence>
<evidence type="ECO:0000313" key="1">
    <source>
        <dbReference type="EMBL" id="MCX8995524.1"/>
    </source>
</evidence>
<gene>
    <name evidence="1" type="ORF">NOF55_00195</name>
</gene>
<keyword evidence="2" id="KW-1185">Reference proteome</keyword>
<reference evidence="1" key="1">
    <citation type="submission" date="2022-07" db="EMBL/GenBank/DDBJ databases">
        <title>Ectorhizobium quercum gen.nov., sp. nov.</title>
        <authorList>
            <person name="Ma T."/>
            <person name="Li Y."/>
        </authorList>
    </citation>
    <scope>NUCLEOTIDE SEQUENCE</scope>
    <source>
        <strain evidence="1">BDR2-2</strain>
    </source>
</reference>
<dbReference type="AlphaFoldDB" id="A0AAE3MVA0"/>
<dbReference type="Proteomes" id="UP001208771">
    <property type="component" value="Unassembled WGS sequence"/>
</dbReference>
<protein>
    <submittedName>
        <fullName evidence="1">Aspartate/glutamate racemase family protein</fullName>
    </submittedName>
</protein>
<dbReference type="RefSeq" id="WP_306410154.1">
    <property type="nucleotide sequence ID" value="NZ_JANFPI010000001.1"/>
</dbReference>
<dbReference type="GO" id="GO:0047661">
    <property type="term" value="F:amino-acid racemase activity"/>
    <property type="evidence" value="ECO:0007669"/>
    <property type="project" value="InterPro"/>
</dbReference>
<organism evidence="1 2">
    <name type="scientific">Ectorhizobium quercum</name>
    <dbReference type="NCBI Taxonomy" id="2965071"/>
    <lineage>
        <taxon>Bacteria</taxon>
        <taxon>Pseudomonadati</taxon>
        <taxon>Pseudomonadota</taxon>
        <taxon>Alphaproteobacteria</taxon>
        <taxon>Hyphomicrobiales</taxon>
        <taxon>Rhizobiaceae</taxon>
        <taxon>Ectorhizobium</taxon>
    </lineage>
</organism>
<dbReference type="EMBL" id="JANFPI010000001">
    <property type="protein sequence ID" value="MCX8995524.1"/>
    <property type="molecule type" value="Genomic_DNA"/>
</dbReference>
<comment type="caution">
    <text evidence="1">The sequence shown here is derived from an EMBL/GenBank/DDBJ whole genome shotgun (WGS) entry which is preliminary data.</text>
</comment>